<sequence length="253" mass="29280">MQTMLLTVSILVIVNICVSNAEYKVECNNETSKLTFLPFNGSVDGRYVLKWCTQGDEQVTKWEMVLRYDERHKPELCKHNIQKPLYPVHSRFRENIEFNLNCTNVCFTKHLDLIFTDACYHIKTLLFRGTKSSRPQDVSFYVKNLHTKEHFTESETKADTQSHEDHLTALWSLGYIPATDFQMQLCTINNITMAENCSYDITNECSVKGSRQSSIYCDMSVPFGHYMMRLTHLAPWVAGDKLFHALKSIVVEV</sequence>
<feature type="non-terminal residue" evidence="2">
    <location>
        <position position="253"/>
    </location>
</feature>
<reference evidence="2 3" key="1">
    <citation type="submission" date="2017-07" db="EMBL/GenBank/DDBJ databases">
        <authorList>
            <person name="Talla V."/>
            <person name="Backstrom N."/>
        </authorList>
    </citation>
    <scope>NUCLEOTIDE SEQUENCE [LARGE SCALE GENOMIC DNA]</scope>
</reference>
<evidence type="ECO:0000313" key="2">
    <source>
        <dbReference type="EMBL" id="VVD03295.1"/>
    </source>
</evidence>
<organism evidence="2 3">
    <name type="scientific">Leptidea sinapis</name>
    <dbReference type="NCBI Taxonomy" id="189913"/>
    <lineage>
        <taxon>Eukaryota</taxon>
        <taxon>Metazoa</taxon>
        <taxon>Ecdysozoa</taxon>
        <taxon>Arthropoda</taxon>
        <taxon>Hexapoda</taxon>
        <taxon>Insecta</taxon>
        <taxon>Pterygota</taxon>
        <taxon>Neoptera</taxon>
        <taxon>Endopterygota</taxon>
        <taxon>Lepidoptera</taxon>
        <taxon>Glossata</taxon>
        <taxon>Ditrysia</taxon>
        <taxon>Papilionoidea</taxon>
        <taxon>Pieridae</taxon>
        <taxon>Dismorphiinae</taxon>
        <taxon>Leptidea</taxon>
    </lineage>
</organism>
<proteinExistence type="predicted"/>
<dbReference type="Proteomes" id="UP000324832">
    <property type="component" value="Unassembled WGS sequence"/>
</dbReference>
<name>A0A5E4QYJ4_9NEOP</name>
<feature type="signal peptide" evidence="1">
    <location>
        <begin position="1"/>
        <end position="21"/>
    </location>
</feature>
<evidence type="ECO:0000256" key="1">
    <source>
        <dbReference type="SAM" id="SignalP"/>
    </source>
</evidence>
<keyword evidence="1" id="KW-0732">Signal</keyword>
<dbReference type="AlphaFoldDB" id="A0A5E4QYJ4"/>
<evidence type="ECO:0000313" key="3">
    <source>
        <dbReference type="Proteomes" id="UP000324832"/>
    </source>
</evidence>
<feature type="chain" id="PRO_5022900438" evidence="1">
    <location>
        <begin position="22"/>
        <end position="253"/>
    </location>
</feature>
<dbReference type="EMBL" id="FZQP02006666">
    <property type="protein sequence ID" value="VVD03295.1"/>
    <property type="molecule type" value="Genomic_DNA"/>
</dbReference>
<accession>A0A5E4QYJ4</accession>
<gene>
    <name evidence="2" type="ORF">LSINAPIS_LOCUS13314</name>
</gene>
<keyword evidence="3" id="KW-1185">Reference proteome</keyword>
<protein>
    <submittedName>
        <fullName evidence="2">Uncharacterized protein</fullName>
    </submittedName>
</protein>